<reference evidence="2" key="1">
    <citation type="submission" date="2021-09" db="EMBL/GenBank/DDBJ databases">
        <title>Genomic analysis of Ralstonia spp.</title>
        <authorList>
            <person name="Aburjaile F."/>
            <person name="Ariute J.C."/>
            <person name="Pais A.K.L."/>
            <person name="Albuquerque G.M.R."/>
            <person name="Silva A.M.F."/>
            <person name="Brenig B."/>
            <person name="Azevedo V."/>
            <person name="Matiuzzi M."/>
            <person name="Ramos R."/>
            <person name="Goes-Neto A."/>
            <person name="Soares S."/>
            <person name="Iseppon A.M.B."/>
            <person name="Souza E."/>
            <person name="Gama M."/>
        </authorList>
    </citation>
    <scope>NUCLEOTIDE SEQUENCE</scope>
    <source>
        <strain evidence="2">CCRMRs91</strain>
    </source>
</reference>
<evidence type="ECO:0000256" key="1">
    <source>
        <dbReference type="SAM" id="MobiDB-lite"/>
    </source>
</evidence>
<accession>A0AAW5ZWM8</accession>
<dbReference type="AlphaFoldDB" id="A0AAW5ZWM8"/>
<dbReference type="EMBL" id="JAIVFG010000109">
    <property type="protein sequence ID" value="MDB0574047.1"/>
    <property type="molecule type" value="Genomic_DNA"/>
</dbReference>
<organism evidence="2 3">
    <name type="scientific">Ralstonia solanacearum</name>
    <name type="common">Pseudomonas solanacearum</name>
    <dbReference type="NCBI Taxonomy" id="305"/>
    <lineage>
        <taxon>Bacteria</taxon>
        <taxon>Pseudomonadati</taxon>
        <taxon>Pseudomonadota</taxon>
        <taxon>Betaproteobacteria</taxon>
        <taxon>Burkholderiales</taxon>
        <taxon>Burkholderiaceae</taxon>
        <taxon>Ralstonia</taxon>
        <taxon>Ralstonia solanacearum species complex</taxon>
    </lineage>
</organism>
<gene>
    <name evidence="2" type="ORF">LBW59_25305</name>
</gene>
<protein>
    <submittedName>
        <fullName evidence="2">Uncharacterized protein</fullName>
    </submittedName>
</protein>
<feature type="region of interest" description="Disordered" evidence="1">
    <location>
        <begin position="48"/>
        <end position="67"/>
    </location>
</feature>
<dbReference type="Proteomes" id="UP001144050">
    <property type="component" value="Unassembled WGS sequence"/>
</dbReference>
<name>A0AAW5ZWM8_RALSL</name>
<dbReference type="RefSeq" id="WP_271657464.1">
    <property type="nucleotide sequence ID" value="NZ_JAIVFG010000109.1"/>
</dbReference>
<feature type="compositionally biased region" description="Basic and acidic residues" evidence="1">
    <location>
        <begin position="56"/>
        <end position="67"/>
    </location>
</feature>
<evidence type="ECO:0000313" key="2">
    <source>
        <dbReference type="EMBL" id="MDB0574047.1"/>
    </source>
</evidence>
<sequence>MDRPDITEADVRWTHRFLRLVTPYDAMPPALRRAVVLAAGALAPLRQRRSNPPTIDFKRRAAGDLDD</sequence>
<comment type="caution">
    <text evidence="2">The sequence shown here is derived from an EMBL/GenBank/DDBJ whole genome shotgun (WGS) entry which is preliminary data.</text>
</comment>
<evidence type="ECO:0000313" key="3">
    <source>
        <dbReference type="Proteomes" id="UP001144050"/>
    </source>
</evidence>
<proteinExistence type="predicted"/>